<dbReference type="GO" id="GO:0004053">
    <property type="term" value="F:arginase activity"/>
    <property type="evidence" value="ECO:0007669"/>
    <property type="project" value="UniProtKB-EC"/>
</dbReference>
<dbReference type="InterPro" id="IPR005925">
    <property type="entry name" value="Agmatinase-rel"/>
</dbReference>
<reference evidence="4" key="1">
    <citation type="submission" date="2015-10" db="EMBL/GenBank/DDBJ databases">
        <authorList>
            <person name="Gilbert D.G."/>
        </authorList>
    </citation>
    <scope>NUCLEOTIDE SEQUENCE</scope>
</reference>
<evidence type="ECO:0000256" key="2">
    <source>
        <dbReference type="ARBA" id="ARBA00022723"/>
    </source>
</evidence>
<gene>
    <name evidence="4" type="ORF">MGWOODY_Mmi1673</name>
</gene>
<dbReference type="PANTHER" id="PTHR11358:SF26">
    <property type="entry name" value="GUANIDINO ACID HYDROLASE, MITOCHONDRIAL"/>
    <property type="match status" value="1"/>
</dbReference>
<accession>A0A160VIB9</accession>
<keyword evidence="2" id="KW-0479">Metal-binding</keyword>
<dbReference type="Pfam" id="PF00491">
    <property type="entry name" value="Arginase"/>
    <property type="match status" value="1"/>
</dbReference>
<dbReference type="PANTHER" id="PTHR11358">
    <property type="entry name" value="ARGINASE/AGMATINASE"/>
    <property type="match status" value="1"/>
</dbReference>
<comment type="similarity">
    <text evidence="1">Belongs to the arginase family. Agmatinase subfamily.</text>
</comment>
<dbReference type="PROSITE" id="PS51409">
    <property type="entry name" value="ARGINASE_2"/>
    <property type="match status" value="1"/>
</dbReference>
<dbReference type="NCBIfam" id="TIGR01230">
    <property type="entry name" value="agmatinase"/>
    <property type="match status" value="1"/>
</dbReference>
<sequence length="262" mass="29033">MISILGIPLDENSSFLRGPAKAPQLIMEAFYSDSSNMFAENGIDCGDKSKFANLGNLQLPSGNSAMNLIQKTVEKQLDKDQMVLSLGGDHSITFPIIQAYAQKYNNLNILHFDAHPDLYDNFDNNPYSHASPFARIMENNLVDRLVQVGIRTLNTHQKSQSERFGVEIIEMIDFNPEAVFTFDGPVYISIDIDGLDPAFAPGVSHLEPGGLSTRDIIRIIHQLKGNVIGSDVVEYNPDRDINNMTAMTAAKLMKEILGKMTL</sequence>
<dbReference type="PROSITE" id="PS01053">
    <property type="entry name" value="ARGINASE_1"/>
    <property type="match status" value="1"/>
</dbReference>
<dbReference type="GO" id="GO:0046872">
    <property type="term" value="F:metal ion binding"/>
    <property type="evidence" value="ECO:0007669"/>
    <property type="project" value="UniProtKB-KW"/>
</dbReference>
<dbReference type="CDD" id="cd11593">
    <property type="entry name" value="Agmatinase-like_2"/>
    <property type="match status" value="1"/>
</dbReference>
<dbReference type="InterPro" id="IPR020855">
    <property type="entry name" value="Ureohydrolase_Mn_BS"/>
</dbReference>
<dbReference type="PIRSF" id="PIRSF036979">
    <property type="entry name" value="Arginase"/>
    <property type="match status" value="1"/>
</dbReference>
<dbReference type="InterPro" id="IPR006035">
    <property type="entry name" value="Ureohydrolase"/>
</dbReference>
<dbReference type="EC" id="3.5.3.1" evidence="4"/>
<name>A0A160VIB9_9ZZZZ</name>
<protein>
    <submittedName>
        <fullName evidence="4">Arginase</fullName>
        <ecNumber evidence="4">3.5.3.1</ecNumber>
    </submittedName>
</protein>
<organism evidence="4">
    <name type="scientific">hydrothermal vent metagenome</name>
    <dbReference type="NCBI Taxonomy" id="652676"/>
    <lineage>
        <taxon>unclassified sequences</taxon>
        <taxon>metagenomes</taxon>
        <taxon>ecological metagenomes</taxon>
    </lineage>
</organism>
<evidence type="ECO:0000256" key="1">
    <source>
        <dbReference type="ARBA" id="ARBA00009227"/>
    </source>
</evidence>
<proteinExistence type="inferred from homology"/>
<dbReference type="InterPro" id="IPR023696">
    <property type="entry name" value="Ureohydrolase_dom_sf"/>
</dbReference>
<dbReference type="SUPFAM" id="SSF52768">
    <property type="entry name" value="Arginase/deacetylase"/>
    <property type="match status" value="1"/>
</dbReference>
<keyword evidence="3 4" id="KW-0378">Hydrolase</keyword>
<dbReference type="GO" id="GO:0008783">
    <property type="term" value="F:agmatinase activity"/>
    <property type="evidence" value="ECO:0007669"/>
    <property type="project" value="TreeGrafter"/>
</dbReference>
<dbReference type="EMBL" id="FAXC01000458">
    <property type="protein sequence ID" value="CUV10656.1"/>
    <property type="molecule type" value="Genomic_DNA"/>
</dbReference>
<evidence type="ECO:0000313" key="4">
    <source>
        <dbReference type="EMBL" id="CUV10656.1"/>
    </source>
</evidence>
<evidence type="ECO:0000256" key="3">
    <source>
        <dbReference type="ARBA" id="ARBA00022801"/>
    </source>
</evidence>
<dbReference type="Gene3D" id="3.40.800.10">
    <property type="entry name" value="Ureohydrolase domain"/>
    <property type="match status" value="1"/>
</dbReference>
<dbReference type="AlphaFoldDB" id="A0A160VIB9"/>
<dbReference type="GO" id="GO:0033389">
    <property type="term" value="P:putrescine biosynthetic process from arginine, via agmatine"/>
    <property type="evidence" value="ECO:0007669"/>
    <property type="project" value="TreeGrafter"/>
</dbReference>